<sequence length="172" mass="19852">MEAQIEQIVDHIILLLHFPFFKLIFCKDTPEIIRRIVDILGSGLRPALVVSSPKMAKETLKNHDIEFSGRPSMLSQNKLFYNGLEIVFSPYNDYWREIRKLCVVHIFSVKRVASFSSIRKYEVSQMIRKISGHAASSKATNLNEILMSLTSTIICRVAFGRRYDEEGNERSR</sequence>
<dbReference type="AlphaFoldDB" id="A0A834WN25"/>
<gene>
    <name evidence="12" type="ORF">G2W53_016515</name>
</gene>
<name>A0A834WN25_9FABA</name>
<evidence type="ECO:0000256" key="3">
    <source>
        <dbReference type="ARBA" id="ARBA00010617"/>
    </source>
</evidence>
<dbReference type="EMBL" id="JAAIUW010000006">
    <property type="protein sequence ID" value="KAF7825351.1"/>
    <property type="molecule type" value="Genomic_DNA"/>
</dbReference>
<evidence type="ECO:0000256" key="2">
    <source>
        <dbReference type="ARBA" id="ARBA00004167"/>
    </source>
</evidence>
<dbReference type="PRINTS" id="PR00463">
    <property type="entry name" value="EP450I"/>
</dbReference>
<comment type="subcellular location">
    <subcellularLocation>
        <location evidence="2">Membrane</location>
        <topology evidence="2">Single-pass membrane protein</topology>
    </subcellularLocation>
</comment>
<dbReference type="GO" id="GO:0016705">
    <property type="term" value="F:oxidoreductase activity, acting on paired donors, with incorporation or reduction of molecular oxygen"/>
    <property type="evidence" value="ECO:0007669"/>
    <property type="project" value="InterPro"/>
</dbReference>
<evidence type="ECO:0000256" key="10">
    <source>
        <dbReference type="ARBA" id="ARBA00023033"/>
    </source>
</evidence>
<dbReference type="Pfam" id="PF00067">
    <property type="entry name" value="p450"/>
    <property type="match status" value="1"/>
</dbReference>
<comment type="cofactor">
    <cofactor evidence="1">
        <name>heme</name>
        <dbReference type="ChEBI" id="CHEBI:30413"/>
    </cofactor>
</comment>
<dbReference type="OrthoDB" id="1470350at2759"/>
<comment type="caution">
    <text evidence="12">The sequence shown here is derived from an EMBL/GenBank/DDBJ whole genome shotgun (WGS) entry which is preliminary data.</text>
</comment>
<accession>A0A834WN25</accession>
<keyword evidence="11" id="KW-0472">Membrane</keyword>
<evidence type="ECO:0000256" key="5">
    <source>
        <dbReference type="ARBA" id="ARBA00022692"/>
    </source>
</evidence>
<keyword evidence="10" id="KW-0503">Monooxygenase</keyword>
<keyword evidence="9" id="KW-0408">Iron</keyword>
<evidence type="ECO:0000313" key="13">
    <source>
        <dbReference type="Proteomes" id="UP000634136"/>
    </source>
</evidence>
<keyword evidence="5" id="KW-0812">Transmembrane</keyword>
<evidence type="ECO:0000256" key="7">
    <source>
        <dbReference type="ARBA" id="ARBA00022989"/>
    </source>
</evidence>
<dbReference type="Gene3D" id="1.10.630.10">
    <property type="entry name" value="Cytochrome P450"/>
    <property type="match status" value="1"/>
</dbReference>
<dbReference type="PANTHER" id="PTHR47955:SF22">
    <property type="entry name" value="CYTOCHROME P450 83B1-LIKE"/>
    <property type="match status" value="1"/>
</dbReference>
<dbReference type="SUPFAM" id="SSF48264">
    <property type="entry name" value="Cytochrome P450"/>
    <property type="match status" value="1"/>
</dbReference>
<dbReference type="InterPro" id="IPR001128">
    <property type="entry name" value="Cyt_P450"/>
</dbReference>
<evidence type="ECO:0000256" key="11">
    <source>
        <dbReference type="ARBA" id="ARBA00023136"/>
    </source>
</evidence>
<keyword evidence="13" id="KW-1185">Reference proteome</keyword>
<keyword evidence="4" id="KW-0349">Heme</keyword>
<dbReference type="GO" id="GO:0005506">
    <property type="term" value="F:iron ion binding"/>
    <property type="evidence" value="ECO:0007669"/>
    <property type="project" value="InterPro"/>
</dbReference>
<dbReference type="GO" id="GO:0020037">
    <property type="term" value="F:heme binding"/>
    <property type="evidence" value="ECO:0007669"/>
    <property type="project" value="InterPro"/>
</dbReference>
<dbReference type="GO" id="GO:0016020">
    <property type="term" value="C:membrane"/>
    <property type="evidence" value="ECO:0007669"/>
    <property type="project" value="UniProtKB-SubCell"/>
</dbReference>
<evidence type="ECO:0000256" key="4">
    <source>
        <dbReference type="ARBA" id="ARBA00022617"/>
    </source>
</evidence>
<proteinExistence type="inferred from homology"/>
<protein>
    <submittedName>
        <fullName evidence="12">Cytochrome P450 83B1</fullName>
    </submittedName>
</protein>
<evidence type="ECO:0000313" key="12">
    <source>
        <dbReference type="EMBL" id="KAF7825351.1"/>
    </source>
</evidence>
<organism evidence="12 13">
    <name type="scientific">Senna tora</name>
    <dbReference type="NCBI Taxonomy" id="362788"/>
    <lineage>
        <taxon>Eukaryota</taxon>
        <taxon>Viridiplantae</taxon>
        <taxon>Streptophyta</taxon>
        <taxon>Embryophyta</taxon>
        <taxon>Tracheophyta</taxon>
        <taxon>Spermatophyta</taxon>
        <taxon>Magnoliopsida</taxon>
        <taxon>eudicotyledons</taxon>
        <taxon>Gunneridae</taxon>
        <taxon>Pentapetalae</taxon>
        <taxon>rosids</taxon>
        <taxon>fabids</taxon>
        <taxon>Fabales</taxon>
        <taxon>Fabaceae</taxon>
        <taxon>Caesalpinioideae</taxon>
        <taxon>Cassia clade</taxon>
        <taxon>Senna</taxon>
    </lineage>
</organism>
<keyword evidence="6" id="KW-0479">Metal-binding</keyword>
<dbReference type="InterPro" id="IPR036396">
    <property type="entry name" value="Cyt_P450_sf"/>
</dbReference>
<keyword evidence="8" id="KW-0560">Oxidoreductase</keyword>
<dbReference type="InterPro" id="IPR002401">
    <property type="entry name" value="Cyt_P450_E_grp-I"/>
</dbReference>
<evidence type="ECO:0000256" key="1">
    <source>
        <dbReference type="ARBA" id="ARBA00001971"/>
    </source>
</evidence>
<comment type="similarity">
    <text evidence="3">Belongs to the cytochrome P450 family.</text>
</comment>
<evidence type="ECO:0000256" key="9">
    <source>
        <dbReference type="ARBA" id="ARBA00023004"/>
    </source>
</evidence>
<dbReference type="GO" id="GO:0004497">
    <property type="term" value="F:monooxygenase activity"/>
    <property type="evidence" value="ECO:0007669"/>
    <property type="project" value="UniProtKB-KW"/>
</dbReference>
<dbReference type="Proteomes" id="UP000634136">
    <property type="component" value="Unassembled WGS sequence"/>
</dbReference>
<evidence type="ECO:0000256" key="8">
    <source>
        <dbReference type="ARBA" id="ARBA00023002"/>
    </source>
</evidence>
<keyword evidence="7" id="KW-1133">Transmembrane helix</keyword>
<dbReference type="PANTHER" id="PTHR47955">
    <property type="entry name" value="CYTOCHROME P450 FAMILY 71 PROTEIN"/>
    <property type="match status" value="1"/>
</dbReference>
<evidence type="ECO:0000256" key="6">
    <source>
        <dbReference type="ARBA" id="ARBA00022723"/>
    </source>
</evidence>
<reference evidence="12" key="1">
    <citation type="submission" date="2020-09" db="EMBL/GenBank/DDBJ databases">
        <title>Genome-Enabled Discovery of Anthraquinone Biosynthesis in Senna tora.</title>
        <authorList>
            <person name="Kang S.-H."/>
            <person name="Pandey R.P."/>
            <person name="Lee C.-M."/>
            <person name="Sim J.-S."/>
            <person name="Jeong J.-T."/>
            <person name="Choi B.-S."/>
            <person name="Jung M."/>
            <person name="Ginzburg D."/>
            <person name="Zhao K."/>
            <person name="Won S.Y."/>
            <person name="Oh T.-J."/>
            <person name="Yu Y."/>
            <person name="Kim N.-H."/>
            <person name="Lee O.R."/>
            <person name="Lee T.-H."/>
            <person name="Bashyal P."/>
            <person name="Kim T.-S."/>
            <person name="Lee W.-H."/>
            <person name="Kawkins C."/>
            <person name="Kim C.-K."/>
            <person name="Kim J.S."/>
            <person name="Ahn B.O."/>
            <person name="Rhee S.Y."/>
            <person name="Sohng J.K."/>
        </authorList>
    </citation>
    <scope>NUCLEOTIDE SEQUENCE</scope>
    <source>
        <tissue evidence="12">Leaf</tissue>
    </source>
</reference>